<accession>A0A1H4RPG9</accession>
<dbReference type="RefSeq" id="WP_171947617.1">
    <property type="nucleotide sequence ID" value="NZ_FNTH01000001.1"/>
</dbReference>
<dbReference type="PANTHER" id="PTHR34846">
    <property type="entry name" value="4-CARBOXYMUCONOLACTONE DECARBOXYLASE FAMILY PROTEIN (AFU_ORTHOLOGUE AFUA_6G11590)"/>
    <property type="match status" value="1"/>
</dbReference>
<dbReference type="InterPro" id="IPR029032">
    <property type="entry name" value="AhpD-like"/>
</dbReference>
<dbReference type="Proteomes" id="UP000198992">
    <property type="component" value="Unassembled WGS sequence"/>
</dbReference>
<dbReference type="EMBL" id="FNTH01000001">
    <property type="protein sequence ID" value="SEC33790.1"/>
    <property type="molecule type" value="Genomic_DNA"/>
</dbReference>
<evidence type="ECO:0000259" key="1">
    <source>
        <dbReference type="Pfam" id="PF02627"/>
    </source>
</evidence>
<gene>
    <name evidence="2" type="ORF">SAMN05444164_1593</name>
</gene>
<name>A0A1H4RPG9_9BRAD</name>
<dbReference type="AlphaFoldDB" id="A0A1H4RPG9"/>
<organism evidence="2 3">
    <name type="scientific">Bradyrhizobium erythrophlei</name>
    <dbReference type="NCBI Taxonomy" id="1437360"/>
    <lineage>
        <taxon>Bacteria</taxon>
        <taxon>Pseudomonadati</taxon>
        <taxon>Pseudomonadota</taxon>
        <taxon>Alphaproteobacteria</taxon>
        <taxon>Hyphomicrobiales</taxon>
        <taxon>Nitrobacteraceae</taxon>
        <taxon>Bradyrhizobium</taxon>
    </lineage>
</organism>
<feature type="domain" description="Carboxymuconolactone decarboxylase-like" evidence="1">
    <location>
        <begin position="42"/>
        <end position="101"/>
    </location>
</feature>
<evidence type="ECO:0000313" key="2">
    <source>
        <dbReference type="EMBL" id="SEC33790.1"/>
    </source>
</evidence>
<reference evidence="2 3" key="1">
    <citation type="submission" date="2016-10" db="EMBL/GenBank/DDBJ databases">
        <authorList>
            <person name="de Groot N.N."/>
        </authorList>
    </citation>
    <scope>NUCLEOTIDE SEQUENCE [LARGE SCALE GENOMIC DNA]</scope>
    <source>
        <strain evidence="2 3">MT12</strain>
    </source>
</reference>
<protein>
    <submittedName>
        <fullName evidence="2">4-carboxymuconolactone decarboxylase</fullName>
    </submittedName>
</protein>
<dbReference type="InterPro" id="IPR003779">
    <property type="entry name" value="CMD-like"/>
</dbReference>
<proteinExistence type="predicted"/>
<dbReference type="SUPFAM" id="SSF69118">
    <property type="entry name" value="AhpD-like"/>
    <property type="match status" value="1"/>
</dbReference>
<dbReference type="PANTHER" id="PTHR34846:SF11">
    <property type="entry name" value="4-CARBOXYMUCONOLACTONE DECARBOXYLASE FAMILY PROTEIN (AFU_ORTHOLOGUE AFUA_6G11590)"/>
    <property type="match status" value="1"/>
</dbReference>
<dbReference type="Pfam" id="PF02627">
    <property type="entry name" value="CMD"/>
    <property type="match status" value="1"/>
</dbReference>
<evidence type="ECO:0000313" key="3">
    <source>
        <dbReference type="Proteomes" id="UP000198992"/>
    </source>
</evidence>
<dbReference type="Gene3D" id="1.20.1290.10">
    <property type="entry name" value="AhpD-like"/>
    <property type="match status" value="1"/>
</dbReference>
<sequence length="180" mass="19056">MAQLPDPTPDLDDEGRAIYRRLAGPRGGLHGMYLALMNNPVLAEHIGNLGSYLRFHGLLSADVRELAILATARGLGVAYEWEQHAPIALAAGVPQAVVNALQAGDFAAPPMSALYVDICSAARHAVAQESLPDLLQQRLQQALGLKGVVELVALCGFYRCIATVVTAFDVAPPNPGPPPF</sequence>
<dbReference type="GO" id="GO:0051920">
    <property type="term" value="F:peroxiredoxin activity"/>
    <property type="evidence" value="ECO:0007669"/>
    <property type="project" value="InterPro"/>
</dbReference>